<accession>A0A8J2KEA4</accession>
<dbReference type="EMBL" id="CAJVCH010292612">
    <property type="protein sequence ID" value="CAG7785270.1"/>
    <property type="molecule type" value="Genomic_DNA"/>
</dbReference>
<feature type="non-terminal residue" evidence="1">
    <location>
        <position position="41"/>
    </location>
</feature>
<organism evidence="1 2">
    <name type="scientific">Allacma fusca</name>
    <dbReference type="NCBI Taxonomy" id="39272"/>
    <lineage>
        <taxon>Eukaryota</taxon>
        <taxon>Metazoa</taxon>
        <taxon>Ecdysozoa</taxon>
        <taxon>Arthropoda</taxon>
        <taxon>Hexapoda</taxon>
        <taxon>Collembola</taxon>
        <taxon>Symphypleona</taxon>
        <taxon>Sminthuridae</taxon>
        <taxon>Allacma</taxon>
    </lineage>
</organism>
<gene>
    <name evidence="1" type="ORF">AFUS01_LOCUS23903</name>
</gene>
<evidence type="ECO:0000313" key="1">
    <source>
        <dbReference type="EMBL" id="CAG7785270.1"/>
    </source>
</evidence>
<dbReference type="OrthoDB" id="10254973at2759"/>
<protein>
    <submittedName>
        <fullName evidence="1">Uncharacterized protein</fullName>
    </submittedName>
</protein>
<sequence length="41" mass="4941">MERLKIQWREPLEELIERINQNFGSFFRQMNCVGEICLDPG</sequence>
<name>A0A8J2KEA4_9HEXA</name>
<dbReference type="AlphaFoldDB" id="A0A8J2KEA4"/>
<dbReference type="Proteomes" id="UP000708208">
    <property type="component" value="Unassembled WGS sequence"/>
</dbReference>
<keyword evidence="2" id="KW-1185">Reference proteome</keyword>
<comment type="caution">
    <text evidence="1">The sequence shown here is derived from an EMBL/GenBank/DDBJ whole genome shotgun (WGS) entry which is preliminary data.</text>
</comment>
<reference evidence="1" key="1">
    <citation type="submission" date="2021-06" db="EMBL/GenBank/DDBJ databases">
        <authorList>
            <person name="Hodson N. C."/>
            <person name="Mongue J. A."/>
            <person name="Jaron S. K."/>
        </authorList>
    </citation>
    <scope>NUCLEOTIDE SEQUENCE</scope>
</reference>
<evidence type="ECO:0000313" key="2">
    <source>
        <dbReference type="Proteomes" id="UP000708208"/>
    </source>
</evidence>
<proteinExistence type="predicted"/>